<evidence type="ECO:0000313" key="1">
    <source>
        <dbReference type="EMBL" id="CAG8517134.1"/>
    </source>
</evidence>
<evidence type="ECO:0000313" key="2">
    <source>
        <dbReference type="Proteomes" id="UP000789366"/>
    </source>
</evidence>
<protein>
    <submittedName>
        <fullName evidence="1">17886_t:CDS:1</fullName>
    </submittedName>
</protein>
<accession>A0ACA9L9B3</accession>
<comment type="caution">
    <text evidence="1">The sequence shown here is derived from an EMBL/GenBank/DDBJ whole genome shotgun (WGS) entry which is preliminary data.</text>
</comment>
<dbReference type="Proteomes" id="UP000789366">
    <property type="component" value="Unassembled WGS sequence"/>
</dbReference>
<reference evidence="1" key="1">
    <citation type="submission" date="2021-06" db="EMBL/GenBank/DDBJ databases">
        <authorList>
            <person name="Kallberg Y."/>
            <person name="Tangrot J."/>
            <person name="Rosling A."/>
        </authorList>
    </citation>
    <scope>NUCLEOTIDE SEQUENCE</scope>
    <source>
        <strain evidence="1">28 12/20/2015</strain>
    </source>
</reference>
<keyword evidence="2" id="KW-1185">Reference proteome</keyword>
<gene>
    <name evidence="1" type="ORF">SPELUC_LOCUS3753</name>
</gene>
<proteinExistence type="predicted"/>
<sequence length="123" mass="14382">MSQIGSSLLQNNEKDYYKQSINNYFRQSEHARTLEEEKTFIGKILTNKTGNIIRKHIHDLFSEETEVESKNKLRNNDFCLALFDPDLEYLNAQELLDKKNNTNCAIQPNIINQINFRAVSKDD</sequence>
<feature type="non-terminal residue" evidence="1">
    <location>
        <position position="123"/>
    </location>
</feature>
<name>A0ACA9L9B3_9GLOM</name>
<dbReference type="EMBL" id="CAJVPW010003027">
    <property type="protein sequence ID" value="CAG8517134.1"/>
    <property type="molecule type" value="Genomic_DNA"/>
</dbReference>
<organism evidence="1 2">
    <name type="scientific">Cetraspora pellucida</name>
    <dbReference type="NCBI Taxonomy" id="1433469"/>
    <lineage>
        <taxon>Eukaryota</taxon>
        <taxon>Fungi</taxon>
        <taxon>Fungi incertae sedis</taxon>
        <taxon>Mucoromycota</taxon>
        <taxon>Glomeromycotina</taxon>
        <taxon>Glomeromycetes</taxon>
        <taxon>Diversisporales</taxon>
        <taxon>Gigasporaceae</taxon>
        <taxon>Cetraspora</taxon>
    </lineage>
</organism>